<reference evidence="2 3" key="1">
    <citation type="submission" date="2023-01" db="EMBL/GenBank/DDBJ databases">
        <title>Analysis of 21 Apiospora genomes using comparative genomics revels a genus with tremendous synthesis potential of carbohydrate active enzymes and secondary metabolites.</title>
        <authorList>
            <person name="Sorensen T."/>
        </authorList>
    </citation>
    <scope>NUCLEOTIDE SEQUENCE [LARGE SCALE GENOMIC DNA]</scope>
    <source>
        <strain evidence="2 3">CBS 83171</strain>
    </source>
</reference>
<organism evidence="2 3">
    <name type="scientific">Apiospora saccharicola</name>
    <dbReference type="NCBI Taxonomy" id="335842"/>
    <lineage>
        <taxon>Eukaryota</taxon>
        <taxon>Fungi</taxon>
        <taxon>Dikarya</taxon>
        <taxon>Ascomycota</taxon>
        <taxon>Pezizomycotina</taxon>
        <taxon>Sordariomycetes</taxon>
        <taxon>Xylariomycetidae</taxon>
        <taxon>Amphisphaeriales</taxon>
        <taxon>Apiosporaceae</taxon>
        <taxon>Apiospora</taxon>
    </lineage>
</organism>
<feature type="region of interest" description="Disordered" evidence="1">
    <location>
        <begin position="60"/>
        <end position="121"/>
    </location>
</feature>
<evidence type="ECO:0000313" key="3">
    <source>
        <dbReference type="Proteomes" id="UP001446871"/>
    </source>
</evidence>
<dbReference type="EMBL" id="JAQQWM010000008">
    <property type="protein sequence ID" value="KAK8052979.1"/>
    <property type="molecule type" value="Genomic_DNA"/>
</dbReference>
<protein>
    <submittedName>
        <fullName evidence="2">Uncharacterized protein</fullName>
    </submittedName>
</protein>
<sequence length="255" mass="28366">MTRGRRSRGRPQVLHDNRDRRSSRGRRGRRGRGGATIGSTGLGTVQQFLQEVVAVASVPRRDEGAVDTHREKRREEDKLARPSAHDIADLKNSPRTPQKPSHRAQQSHDLSETQVQASDAPTRITQEMIEDLQELADRARRAYIASTESAEESEREAATQDEVVFLRELISGENSIGVLAGELSDKTPSQLDTGKRRCWVCKIGTHSPNMCMQVQPGKGMTPVCPIHPCVPGHGLDDCPYLLQFLSNPKLLECLY</sequence>
<comment type="caution">
    <text evidence="2">The sequence shown here is derived from an EMBL/GenBank/DDBJ whole genome shotgun (WGS) entry which is preliminary data.</text>
</comment>
<feature type="compositionally biased region" description="Polar residues" evidence="1">
    <location>
        <begin position="93"/>
        <end position="121"/>
    </location>
</feature>
<evidence type="ECO:0000313" key="2">
    <source>
        <dbReference type="EMBL" id="KAK8052979.1"/>
    </source>
</evidence>
<gene>
    <name evidence="2" type="ORF">PG996_012280</name>
</gene>
<keyword evidence="3" id="KW-1185">Reference proteome</keyword>
<proteinExistence type="predicted"/>
<accession>A0ABR1U248</accession>
<evidence type="ECO:0000256" key="1">
    <source>
        <dbReference type="SAM" id="MobiDB-lite"/>
    </source>
</evidence>
<feature type="compositionally biased region" description="Basic and acidic residues" evidence="1">
    <location>
        <begin position="60"/>
        <end position="89"/>
    </location>
</feature>
<dbReference type="Proteomes" id="UP001446871">
    <property type="component" value="Unassembled WGS sequence"/>
</dbReference>
<name>A0ABR1U248_9PEZI</name>
<feature type="compositionally biased region" description="Basic residues" evidence="1">
    <location>
        <begin position="23"/>
        <end position="32"/>
    </location>
</feature>
<feature type="region of interest" description="Disordered" evidence="1">
    <location>
        <begin position="1"/>
        <end position="44"/>
    </location>
</feature>
<feature type="compositionally biased region" description="Basic and acidic residues" evidence="1">
    <location>
        <begin position="13"/>
        <end position="22"/>
    </location>
</feature>